<dbReference type="SUPFAM" id="SSF53474">
    <property type="entry name" value="alpha/beta-Hydrolases"/>
    <property type="match status" value="1"/>
</dbReference>
<proteinExistence type="predicted"/>
<keyword evidence="2" id="KW-0472">Membrane</keyword>
<dbReference type="Gramene" id="EFJ29384">
    <property type="protein sequence ID" value="EFJ29384"/>
    <property type="gene ID" value="SELMODRAFT_30444"/>
</dbReference>
<dbReference type="Gene3D" id="3.40.50.1820">
    <property type="entry name" value="alpha/beta hydrolase"/>
    <property type="match status" value="1"/>
</dbReference>
<dbReference type="KEGG" id="smo:SELMODRAFT_30444"/>
<feature type="transmembrane region" description="Helical" evidence="2">
    <location>
        <begin position="921"/>
        <end position="946"/>
    </location>
</feature>
<accession>D8RE59</accession>
<dbReference type="OrthoDB" id="438440at2759"/>
<dbReference type="PANTHER" id="PTHR47523">
    <property type="entry name" value="F21O3.11 PROTEIN"/>
    <property type="match status" value="1"/>
</dbReference>
<dbReference type="GO" id="GO:0006629">
    <property type="term" value="P:lipid metabolic process"/>
    <property type="evidence" value="ECO:0007669"/>
    <property type="project" value="InterPro"/>
</dbReference>
<evidence type="ECO:0000313" key="4">
    <source>
        <dbReference type="EMBL" id="EFJ29384.1"/>
    </source>
</evidence>
<dbReference type="InterPro" id="IPR029058">
    <property type="entry name" value="AB_hydrolase_fold"/>
</dbReference>
<dbReference type="eggNOG" id="ENOG502QQK6">
    <property type="taxonomic scope" value="Eukaryota"/>
</dbReference>
<organism evidence="5">
    <name type="scientific">Selaginella moellendorffii</name>
    <name type="common">Spikemoss</name>
    <dbReference type="NCBI Taxonomy" id="88036"/>
    <lineage>
        <taxon>Eukaryota</taxon>
        <taxon>Viridiplantae</taxon>
        <taxon>Streptophyta</taxon>
        <taxon>Embryophyta</taxon>
        <taxon>Tracheophyta</taxon>
        <taxon>Lycopodiopsida</taxon>
        <taxon>Selaginellales</taxon>
        <taxon>Selaginellaceae</taxon>
        <taxon>Selaginella</taxon>
    </lineage>
</organism>
<sequence length="949" mass="103814">QWPPWPLQFTWKWPWQDGERERKRLKEECERRRAQVETLCKTVKADTLAELQELLGAMVLSECVYKKPDHDVVRAVNKFKADFGGQLVSLDGVQASLDHVPHRYLLAEGKDTLYASFVGTNHYKDVIADANVLQGAIFHEEDLASLTGDEEANEAEPVVKGLGADASPLVKQQKFSPKPAAHKGFLGRAKGIPAVEIYRLAQEKDKKLVLCGHSLGGAVAVLTTLAILRVFSSRNGGKLNVKCITFSQPPVGNRALRDYVHRSGWQQHFHTYCIPEDVVPRILSPAYFQHYHEAGQEQVPVRAEPDLKKSAGNERMALGLGPVQTSLWRLSRLVPLVSAQNTLQWLKGKKKSVALAAAPPSMETKAGDDSRLVEPLEIREGTEGVSLVPLRPDDSPSTEGKSAASKQPDWRKRVLPLPSYIPFGQLYLLQKLSVEPLSASEYTRLTSVQSVLLELRDRFQSHTMKSYRTRFQKIFEHCLGPEAPSPVFMMEHLPHLPHLRQWLGVDGAGMAELRKIAGPLIIRTATSLVPLGWRGSPGEKGCEPLKVDVQGYGLHLCTLVRAQVNGRWCATKIESSPVPPTPFPVVEETGLQTMRIRIGAPLSAKPDVEEAAVDSEGVKTVNIPVEGLSQVTIQCSTDFVTSSKSVSMKLRRVRLLGLEGAGKTSLYYALMGQGGGVSMNTDTDGFFPDMEWREGVSCGVGYVDAAGVNLQDLSYESEQLKNELSRADPYKSLDLVVLVHNLAHKIPRLRQQAVDHSRPALGTLLDEITTADVPFVLALTNKFAVSADRRQLASVAAMDAYKSTPDLTVVVNSCPYTVHGRGGTSESLLQSNSGGDKVPGTAQRIISAPINLVQMPFRRKEEVLPVEGVKNLRALVHRVLLTREEAAFEELQRATLEEQVRREVPQQRIGFVHGKSGNGTAAALGAALGAGFGVVVAIVVGASAALGKP</sequence>
<dbReference type="FunCoup" id="D8RE59">
    <property type="interactions" value="1932"/>
</dbReference>
<evidence type="ECO:0000259" key="3">
    <source>
        <dbReference type="Pfam" id="PF01764"/>
    </source>
</evidence>
<feature type="domain" description="Fungal lipase-type" evidence="3">
    <location>
        <begin position="200"/>
        <end position="282"/>
    </location>
</feature>
<dbReference type="STRING" id="88036.D8RE59"/>
<dbReference type="InterPro" id="IPR002921">
    <property type="entry name" value="Fungal_lipase-type"/>
</dbReference>
<feature type="non-terminal residue" evidence="4">
    <location>
        <position position="1"/>
    </location>
</feature>
<dbReference type="HOGENOM" id="CLU_293786_0_0_1"/>
<dbReference type="CDD" id="cd00519">
    <property type="entry name" value="Lipase_3"/>
    <property type="match status" value="1"/>
</dbReference>
<dbReference type="OMA" id="DYFKSYC"/>
<keyword evidence="2" id="KW-0812">Transmembrane</keyword>
<feature type="region of interest" description="Disordered" evidence="1">
    <location>
        <begin position="384"/>
        <end position="408"/>
    </location>
</feature>
<dbReference type="PANTHER" id="PTHR47523:SF1">
    <property type="entry name" value="F21O3.11 PROTEIN"/>
    <property type="match status" value="1"/>
</dbReference>
<reference evidence="4 5" key="1">
    <citation type="journal article" date="2011" name="Science">
        <title>The Selaginella genome identifies genetic changes associated with the evolution of vascular plants.</title>
        <authorList>
            <person name="Banks J.A."/>
            <person name="Nishiyama T."/>
            <person name="Hasebe M."/>
            <person name="Bowman J.L."/>
            <person name="Gribskov M."/>
            <person name="dePamphilis C."/>
            <person name="Albert V.A."/>
            <person name="Aono N."/>
            <person name="Aoyama T."/>
            <person name="Ambrose B.A."/>
            <person name="Ashton N.W."/>
            <person name="Axtell M.J."/>
            <person name="Barker E."/>
            <person name="Barker M.S."/>
            <person name="Bennetzen J.L."/>
            <person name="Bonawitz N.D."/>
            <person name="Chapple C."/>
            <person name="Cheng C."/>
            <person name="Correa L.G."/>
            <person name="Dacre M."/>
            <person name="DeBarry J."/>
            <person name="Dreyer I."/>
            <person name="Elias M."/>
            <person name="Engstrom E.M."/>
            <person name="Estelle M."/>
            <person name="Feng L."/>
            <person name="Finet C."/>
            <person name="Floyd S.K."/>
            <person name="Frommer W.B."/>
            <person name="Fujita T."/>
            <person name="Gramzow L."/>
            <person name="Gutensohn M."/>
            <person name="Harholt J."/>
            <person name="Hattori M."/>
            <person name="Heyl A."/>
            <person name="Hirai T."/>
            <person name="Hiwatashi Y."/>
            <person name="Ishikawa M."/>
            <person name="Iwata M."/>
            <person name="Karol K.G."/>
            <person name="Koehler B."/>
            <person name="Kolukisaoglu U."/>
            <person name="Kubo M."/>
            <person name="Kurata T."/>
            <person name="Lalonde S."/>
            <person name="Li K."/>
            <person name="Li Y."/>
            <person name="Litt A."/>
            <person name="Lyons E."/>
            <person name="Manning G."/>
            <person name="Maruyama T."/>
            <person name="Michael T.P."/>
            <person name="Mikami K."/>
            <person name="Miyazaki S."/>
            <person name="Morinaga S."/>
            <person name="Murata T."/>
            <person name="Mueller-Roeber B."/>
            <person name="Nelson D.R."/>
            <person name="Obara M."/>
            <person name="Oguri Y."/>
            <person name="Olmstead R.G."/>
            <person name="Onodera N."/>
            <person name="Petersen B.L."/>
            <person name="Pils B."/>
            <person name="Prigge M."/>
            <person name="Rensing S.A."/>
            <person name="Riano-Pachon D.M."/>
            <person name="Roberts A.W."/>
            <person name="Sato Y."/>
            <person name="Scheller H.V."/>
            <person name="Schulz B."/>
            <person name="Schulz C."/>
            <person name="Shakirov E.V."/>
            <person name="Shibagaki N."/>
            <person name="Shinohara N."/>
            <person name="Shippen D.E."/>
            <person name="Soerensen I."/>
            <person name="Sotooka R."/>
            <person name="Sugimoto N."/>
            <person name="Sugita M."/>
            <person name="Sumikawa N."/>
            <person name="Tanurdzic M."/>
            <person name="Theissen G."/>
            <person name="Ulvskov P."/>
            <person name="Wakazuki S."/>
            <person name="Weng J.K."/>
            <person name="Willats W.W."/>
            <person name="Wipf D."/>
            <person name="Wolf P.G."/>
            <person name="Yang L."/>
            <person name="Zimmer A.D."/>
            <person name="Zhu Q."/>
            <person name="Mitros T."/>
            <person name="Hellsten U."/>
            <person name="Loque D."/>
            <person name="Otillar R."/>
            <person name="Salamov A."/>
            <person name="Schmutz J."/>
            <person name="Shapiro H."/>
            <person name="Lindquist E."/>
            <person name="Lucas S."/>
            <person name="Rokhsar D."/>
            <person name="Grigoriev I.V."/>
        </authorList>
    </citation>
    <scope>NUCLEOTIDE SEQUENCE [LARGE SCALE GENOMIC DNA]</scope>
</reference>
<dbReference type="Pfam" id="PF01764">
    <property type="entry name" value="Lipase_3"/>
    <property type="match status" value="1"/>
</dbReference>
<dbReference type="AlphaFoldDB" id="D8RE59"/>
<keyword evidence="5" id="KW-1185">Reference proteome</keyword>
<dbReference type="Proteomes" id="UP000001514">
    <property type="component" value="Unassembled WGS sequence"/>
</dbReference>
<protein>
    <recommendedName>
        <fullName evidence="3">Fungal lipase-type domain-containing protein</fullName>
    </recommendedName>
</protein>
<gene>
    <name evidence="4" type="ORF">SELMODRAFT_30444</name>
</gene>
<evidence type="ECO:0000256" key="2">
    <source>
        <dbReference type="SAM" id="Phobius"/>
    </source>
</evidence>
<evidence type="ECO:0000313" key="5">
    <source>
        <dbReference type="Proteomes" id="UP000001514"/>
    </source>
</evidence>
<dbReference type="EMBL" id="GL377577">
    <property type="protein sequence ID" value="EFJ29384.1"/>
    <property type="molecule type" value="Genomic_DNA"/>
</dbReference>
<dbReference type="InterPro" id="IPR027417">
    <property type="entry name" value="P-loop_NTPase"/>
</dbReference>
<dbReference type="InParanoid" id="D8RE59"/>
<keyword evidence="2" id="KW-1133">Transmembrane helix</keyword>
<evidence type="ECO:0000256" key="1">
    <source>
        <dbReference type="SAM" id="MobiDB-lite"/>
    </source>
</evidence>
<name>D8RE59_SELML</name>
<feature type="non-terminal residue" evidence="4">
    <location>
        <position position="949"/>
    </location>
</feature>
<dbReference type="SUPFAM" id="SSF52540">
    <property type="entry name" value="P-loop containing nucleoside triphosphate hydrolases"/>
    <property type="match status" value="1"/>
</dbReference>